<evidence type="ECO:0000256" key="3">
    <source>
        <dbReference type="PROSITE-ProRule" id="PRU10133"/>
    </source>
</evidence>
<dbReference type="Pfam" id="PF00179">
    <property type="entry name" value="UQ_con"/>
    <property type="match status" value="1"/>
</dbReference>
<evidence type="ECO:0000256" key="5">
    <source>
        <dbReference type="SAM" id="MobiDB-lite"/>
    </source>
</evidence>
<proteinExistence type="inferred from homology"/>
<dbReference type="PROSITE" id="PS00183">
    <property type="entry name" value="UBC_1"/>
    <property type="match status" value="1"/>
</dbReference>
<keyword evidence="4" id="KW-0067">ATP-binding</keyword>
<evidence type="ECO:0000313" key="8">
    <source>
        <dbReference type="Proteomes" id="UP001433268"/>
    </source>
</evidence>
<dbReference type="SUPFAM" id="SSF54495">
    <property type="entry name" value="UBC-like"/>
    <property type="match status" value="1"/>
</dbReference>
<feature type="region of interest" description="Disordered" evidence="5">
    <location>
        <begin position="1"/>
        <end position="41"/>
    </location>
</feature>
<dbReference type="InterPro" id="IPR016135">
    <property type="entry name" value="UBQ-conjugating_enzyme/RWD"/>
</dbReference>
<feature type="active site" description="Glycyl thioester intermediate" evidence="3">
    <location>
        <position position="157"/>
    </location>
</feature>
<dbReference type="Proteomes" id="UP001433268">
    <property type="component" value="Unassembled WGS sequence"/>
</dbReference>
<evidence type="ECO:0000259" key="6">
    <source>
        <dbReference type="PROSITE" id="PS50127"/>
    </source>
</evidence>
<protein>
    <submittedName>
        <fullName evidence="7">Ubiquitin-conjugating enzyme E2</fullName>
    </submittedName>
</protein>
<dbReference type="RefSeq" id="XP_066663789.1">
    <property type="nucleotide sequence ID" value="XM_066818097.1"/>
</dbReference>
<feature type="domain" description="UBC core" evidence="6">
    <location>
        <begin position="72"/>
        <end position="219"/>
    </location>
</feature>
<comment type="caution">
    <text evidence="7">The sequence shown here is derived from an EMBL/GenBank/DDBJ whole genome shotgun (WGS) entry which is preliminary data.</text>
</comment>
<dbReference type="SMART" id="SM00212">
    <property type="entry name" value="UBCc"/>
    <property type="match status" value="1"/>
</dbReference>
<name>A0ABR1V759_9PEZI</name>
<evidence type="ECO:0000256" key="1">
    <source>
        <dbReference type="ARBA" id="ARBA00022679"/>
    </source>
</evidence>
<dbReference type="GeneID" id="92051157"/>
<dbReference type="PROSITE" id="PS50127">
    <property type="entry name" value="UBC_2"/>
    <property type="match status" value="1"/>
</dbReference>
<comment type="similarity">
    <text evidence="4">Belongs to the ubiquitin-conjugating enzyme family.</text>
</comment>
<feature type="compositionally biased region" description="Low complexity" evidence="5">
    <location>
        <begin position="1"/>
        <end position="16"/>
    </location>
</feature>
<reference evidence="7 8" key="1">
    <citation type="submission" date="2023-01" db="EMBL/GenBank/DDBJ databases">
        <title>Analysis of 21 Apiospora genomes using comparative genomics revels a genus with tremendous synthesis potential of carbohydrate active enzymes and secondary metabolites.</title>
        <authorList>
            <person name="Sorensen T."/>
        </authorList>
    </citation>
    <scope>NUCLEOTIDE SEQUENCE [LARGE SCALE GENOMIC DNA]</scope>
    <source>
        <strain evidence="7 8">CBS 114990</strain>
    </source>
</reference>
<feature type="compositionally biased region" description="Polar residues" evidence="5">
    <location>
        <begin position="18"/>
        <end position="27"/>
    </location>
</feature>
<keyword evidence="2 4" id="KW-0833">Ubl conjugation pathway</keyword>
<dbReference type="PANTHER" id="PTHR24068">
    <property type="entry name" value="UBIQUITIN-CONJUGATING ENZYME E2"/>
    <property type="match status" value="1"/>
</dbReference>
<evidence type="ECO:0000256" key="2">
    <source>
        <dbReference type="ARBA" id="ARBA00022786"/>
    </source>
</evidence>
<dbReference type="EMBL" id="JAQQWN010000009">
    <property type="protein sequence ID" value="KAK8067036.1"/>
    <property type="molecule type" value="Genomic_DNA"/>
</dbReference>
<dbReference type="Gene3D" id="3.10.110.10">
    <property type="entry name" value="Ubiquitin Conjugating Enzyme"/>
    <property type="match status" value="1"/>
</dbReference>
<organism evidence="7 8">
    <name type="scientific">Apiospora hydei</name>
    <dbReference type="NCBI Taxonomy" id="1337664"/>
    <lineage>
        <taxon>Eukaryota</taxon>
        <taxon>Fungi</taxon>
        <taxon>Dikarya</taxon>
        <taxon>Ascomycota</taxon>
        <taxon>Pezizomycotina</taxon>
        <taxon>Sordariomycetes</taxon>
        <taxon>Xylariomycetidae</taxon>
        <taxon>Amphisphaeriales</taxon>
        <taxon>Apiosporaceae</taxon>
        <taxon>Apiospora</taxon>
    </lineage>
</organism>
<sequence>MASSSSESANSSKLASDAATQPAMSNENSKREPSKKVSLGEDDWGLQLRPIRLLDAQANTQEYVRKPARLGVNWKRVRNETKFLNEKSMSMRILKAEASNPTATAIVTFEGPPQSPYRTGIFQLRVVYGPNYPRVPMEITFLTKIYHPNIDHAGKICLGMLGKDWSAMWSTREVVLCTMALLSDPYPEDAFVPEVASLYLRDRDLYEKNAATYTEKYATLGAALERLLMASE</sequence>
<evidence type="ECO:0000313" key="7">
    <source>
        <dbReference type="EMBL" id="KAK8067036.1"/>
    </source>
</evidence>
<feature type="compositionally biased region" description="Basic and acidic residues" evidence="5">
    <location>
        <begin position="28"/>
        <end position="39"/>
    </location>
</feature>
<accession>A0ABR1V759</accession>
<dbReference type="InterPro" id="IPR023313">
    <property type="entry name" value="UBQ-conjugating_AS"/>
</dbReference>
<keyword evidence="4" id="KW-0547">Nucleotide-binding</keyword>
<keyword evidence="1" id="KW-0808">Transferase</keyword>
<gene>
    <name evidence="7" type="ORF">PG997_013783</name>
</gene>
<evidence type="ECO:0000256" key="4">
    <source>
        <dbReference type="RuleBase" id="RU362109"/>
    </source>
</evidence>
<keyword evidence="8" id="KW-1185">Reference proteome</keyword>
<dbReference type="InterPro" id="IPR000608">
    <property type="entry name" value="UBC"/>
</dbReference>